<evidence type="ECO:0000256" key="3">
    <source>
        <dbReference type="ARBA" id="ARBA00043995"/>
    </source>
</evidence>
<proteinExistence type="inferred from homology"/>
<name>A0A8J3I2M9_9CHLR</name>
<dbReference type="InterPro" id="IPR011910">
    <property type="entry name" value="RfaF"/>
</dbReference>
<dbReference type="NCBIfam" id="TIGR02195">
    <property type="entry name" value="heptsyl_trn_II"/>
    <property type="match status" value="1"/>
</dbReference>
<organism evidence="6 7">
    <name type="scientific">Ktedonospora formicarum</name>
    <dbReference type="NCBI Taxonomy" id="2778364"/>
    <lineage>
        <taxon>Bacteria</taxon>
        <taxon>Bacillati</taxon>
        <taxon>Chloroflexota</taxon>
        <taxon>Ktedonobacteria</taxon>
        <taxon>Ktedonobacterales</taxon>
        <taxon>Ktedonobacteraceae</taxon>
        <taxon>Ktedonospora</taxon>
    </lineage>
</organism>
<dbReference type="InterPro" id="IPR002201">
    <property type="entry name" value="Glyco_trans_9"/>
</dbReference>
<accession>A0A8J3I2M9</accession>
<dbReference type="CDD" id="cd03789">
    <property type="entry name" value="GT9_LPS_heptosyltransferase"/>
    <property type="match status" value="1"/>
</dbReference>
<dbReference type="AlphaFoldDB" id="A0A8J3I2M9"/>
<keyword evidence="1" id="KW-0328">Glycosyltransferase</keyword>
<dbReference type="Pfam" id="PF01075">
    <property type="entry name" value="Glyco_transf_9"/>
    <property type="match status" value="1"/>
</dbReference>
<dbReference type="EC" id="2.4.99.24" evidence="4"/>
<comment type="catalytic activity">
    <reaction evidence="5">
        <text>an L-alpha-D-Hep-(1-&gt;5)-[alpha-Kdo-(2-&gt;4)]-alpha-Kdo-(2-&gt;6)-lipid A + ADP-L-glycero-beta-D-manno-heptose = an L-alpha-D-Hep-(1-&gt;3)-L-alpha-D-Hep-(1-&gt;5)-[alpha-Kdo-(2-&gt;4)]-alpha-Kdo-(2-&gt;6)-lipid A + ADP + H(+)</text>
        <dbReference type="Rhea" id="RHEA:74071"/>
        <dbReference type="ChEBI" id="CHEBI:15378"/>
        <dbReference type="ChEBI" id="CHEBI:61506"/>
        <dbReference type="ChEBI" id="CHEBI:193068"/>
        <dbReference type="ChEBI" id="CHEBI:193069"/>
        <dbReference type="ChEBI" id="CHEBI:456216"/>
        <dbReference type="EC" id="2.4.99.24"/>
    </reaction>
</comment>
<dbReference type="GO" id="GO:0008713">
    <property type="term" value="F:ADP-heptose-lipopolysaccharide heptosyltransferase activity"/>
    <property type="evidence" value="ECO:0007669"/>
    <property type="project" value="UniProtKB-EC"/>
</dbReference>
<dbReference type="InterPro" id="IPR051199">
    <property type="entry name" value="LPS_LOS_Heptosyltrfase"/>
</dbReference>
<dbReference type="Gene3D" id="3.40.50.2000">
    <property type="entry name" value="Glycogen Phosphorylase B"/>
    <property type="match status" value="2"/>
</dbReference>
<sequence length="453" mass="50184">MSLNAVFHHLGQFFLMVQTAAEPVAPDLDEYGYPTRPDTQRKLRNAIVHTSKRLLLGGIALTLGGIGAFLKLKEMGRSRVPLTPKTFHPRRILVIRVDLIGDLVMSMTVVRQLRRTYPEAEIDLLAIPSSAQIVRGDSDIAHLLTYDPNIWRRPKALLQRPNWRAAQALRTQMHERRYDLAVSASGPWASILAALSGAPRRVGFSKEGYFGFMTDSVPGQHWAEGERKHEVDYCMELLRACGATPDDASRVPTLQVQPETTQSVEQLLQAEGIDTVKPLVACQVSSHNGYAKRWPVPYWARLIERLVNDDGMNVVLTGAPNDQPLIEAVIRRTQAQVYNLAGKTSLPQLAALLQRADVVISGDSGPMHIAAAVGARLIAIHGPTDPGMSGPVSPEATILRSDIWCSPCYFAKGPANCRFHTTQCMKNISPEQVHTTVQEKLRQSSRYEKEIVE</sequence>
<dbReference type="GO" id="GO:0005829">
    <property type="term" value="C:cytosol"/>
    <property type="evidence" value="ECO:0007669"/>
    <property type="project" value="TreeGrafter"/>
</dbReference>
<evidence type="ECO:0000313" key="6">
    <source>
        <dbReference type="EMBL" id="GHO45112.1"/>
    </source>
</evidence>
<evidence type="ECO:0000256" key="2">
    <source>
        <dbReference type="ARBA" id="ARBA00022679"/>
    </source>
</evidence>
<gene>
    <name evidence="6" type="ORF">KSX_32750</name>
</gene>
<dbReference type="PANTHER" id="PTHR30160:SF7">
    <property type="entry name" value="ADP-HEPTOSE--LPS HEPTOSYLTRANSFERASE 2"/>
    <property type="match status" value="1"/>
</dbReference>
<comment type="caution">
    <text evidence="6">The sequence shown here is derived from an EMBL/GenBank/DDBJ whole genome shotgun (WGS) entry which is preliminary data.</text>
</comment>
<reference evidence="6" key="1">
    <citation type="submission" date="2020-10" db="EMBL/GenBank/DDBJ databases">
        <title>Taxonomic study of unclassified bacteria belonging to the class Ktedonobacteria.</title>
        <authorList>
            <person name="Yabe S."/>
            <person name="Wang C.M."/>
            <person name="Zheng Y."/>
            <person name="Sakai Y."/>
            <person name="Cavaletti L."/>
            <person name="Monciardini P."/>
            <person name="Donadio S."/>
        </authorList>
    </citation>
    <scope>NUCLEOTIDE SEQUENCE</scope>
    <source>
        <strain evidence="6">SOSP1-1</strain>
    </source>
</reference>
<evidence type="ECO:0000256" key="1">
    <source>
        <dbReference type="ARBA" id="ARBA00022676"/>
    </source>
</evidence>
<keyword evidence="7" id="KW-1185">Reference proteome</keyword>
<dbReference type="GO" id="GO:0009244">
    <property type="term" value="P:lipopolysaccharide core region biosynthetic process"/>
    <property type="evidence" value="ECO:0007669"/>
    <property type="project" value="TreeGrafter"/>
</dbReference>
<dbReference type="SUPFAM" id="SSF53756">
    <property type="entry name" value="UDP-Glycosyltransferase/glycogen phosphorylase"/>
    <property type="match status" value="1"/>
</dbReference>
<dbReference type="Proteomes" id="UP000612362">
    <property type="component" value="Unassembled WGS sequence"/>
</dbReference>
<dbReference type="EMBL" id="BNJF01000001">
    <property type="protein sequence ID" value="GHO45112.1"/>
    <property type="molecule type" value="Genomic_DNA"/>
</dbReference>
<evidence type="ECO:0000256" key="4">
    <source>
        <dbReference type="ARBA" id="ARBA00044042"/>
    </source>
</evidence>
<keyword evidence="2" id="KW-0808">Transferase</keyword>
<comment type="similarity">
    <text evidence="3">Belongs to the glycosyltransferase 9 family.</text>
</comment>
<evidence type="ECO:0000256" key="5">
    <source>
        <dbReference type="ARBA" id="ARBA00047503"/>
    </source>
</evidence>
<dbReference type="PANTHER" id="PTHR30160">
    <property type="entry name" value="TETRAACYLDISACCHARIDE 4'-KINASE-RELATED"/>
    <property type="match status" value="1"/>
</dbReference>
<protein>
    <recommendedName>
        <fullName evidence="4">lipopolysaccharide heptosyltransferase II</fullName>
        <ecNumber evidence="4">2.4.99.24</ecNumber>
    </recommendedName>
</protein>
<evidence type="ECO:0000313" key="7">
    <source>
        <dbReference type="Proteomes" id="UP000612362"/>
    </source>
</evidence>